<dbReference type="AlphaFoldDB" id="A0AAE3GPX8"/>
<name>A0AAE3GPX8_9CYAN</name>
<protein>
    <submittedName>
        <fullName evidence="2">DUF1016 N-terminal domain-containing protein</fullName>
    </submittedName>
</protein>
<dbReference type="PANTHER" id="PTHR30547">
    <property type="entry name" value="UNCHARACTERIZED PROTEIN YHCG-RELATED"/>
    <property type="match status" value="1"/>
</dbReference>
<dbReference type="InterPro" id="IPR053148">
    <property type="entry name" value="PD-DEXK-like_domain"/>
</dbReference>
<proteinExistence type="predicted"/>
<dbReference type="Proteomes" id="UP001204953">
    <property type="component" value="Unassembled WGS sequence"/>
</dbReference>
<feature type="domain" description="YhcG N-terminal" evidence="1">
    <location>
        <begin position="22"/>
        <end position="135"/>
    </location>
</feature>
<gene>
    <name evidence="2" type="ORF">NJ959_05345</name>
</gene>
<keyword evidence="3" id="KW-1185">Reference proteome</keyword>
<sequence>MAGKKNHRDQLPSDYGEVLEAIASRVRSAQIKAVITVNREMILLYWNIGREILKRQSQEGWGAKVIERLSQDLKISFPDMKGFSRTNLLYMRAFAEAYPDEQIVQQLAGQIPWFHNCVILDRIKDSAERLWYVQPTF</sequence>
<evidence type="ECO:0000313" key="3">
    <source>
        <dbReference type="Proteomes" id="UP001204953"/>
    </source>
</evidence>
<reference evidence="2" key="1">
    <citation type="submission" date="2022-06" db="EMBL/GenBank/DDBJ databases">
        <title>New cyanobacteria of genus Symplocastrum in benthos of Lake Baikal.</title>
        <authorList>
            <person name="Sorokovikova E."/>
            <person name="Tikhonova I."/>
            <person name="Krasnopeev A."/>
            <person name="Evseev P."/>
            <person name="Gladkikh A."/>
            <person name="Belykh O."/>
        </authorList>
    </citation>
    <scope>NUCLEOTIDE SEQUENCE</scope>
    <source>
        <strain evidence="2">BBK-W-15</strain>
    </source>
</reference>
<comment type="caution">
    <text evidence="2">The sequence shown here is derived from an EMBL/GenBank/DDBJ whole genome shotgun (WGS) entry which is preliminary data.</text>
</comment>
<dbReference type="Pfam" id="PF17761">
    <property type="entry name" value="DUF1016_N"/>
    <property type="match status" value="1"/>
</dbReference>
<evidence type="ECO:0000313" key="2">
    <source>
        <dbReference type="EMBL" id="MCP2727902.1"/>
    </source>
</evidence>
<evidence type="ECO:0000259" key="1">
    <source>
        <dbReference type="Pfam" id="PF17761"/>
    </source>
</evidence>
<dbReference type="PANTHER" id="PTHR30547:SF0">
    <property type="entry name" value="BLR8175 PROTEIN"/>
    <property type="match status" value="1"/>
</dbReference>
<dbReference type="EMBL" id="JAMZMM010000031">
    <property type="protein sequence ID" value="MCP2727902.1"/>
    <property type="molecule type" value="Genomic_DNA"/>
</dbReference>
<organism evidence="2 3">
    <name type="scientific">Limnofasciculus baicalensis BBK-W-15</name>
    <dbReference type="NCBI Taxonomy" id="2699891"/>
    <lineage>
        <taxon>Bacteria</taxon>
        <taxon>Bacillati</taxon>
        <taxon>Cyanobacteriota</taxon>
        <taxon>Cyanophyceae</taxon>
        <taxon>Coleofasciculales</taxon>
        <taxon>Coleofasciculaceae</taxon>
        <taxon>Limnofasciculus</taxon>
        <taxon>Limnofasciculus baicalensis</taxon>
    </lineage>
</organism>
<dbReference type="InterPro" id="IPR041527">
    <property type="entry name" value="YhcG_N"/>
</dbReference>
<accession>A0AAE3GPX8</accession>